<dbReference type="Proteomes" id="UP000823775">
    <property type="component" value="Unassembled WGS sequence"/>
</dbReference>
<proteinExistence type="predicted"/>
<keyword evidence="2" id="KW-1185">Reference proteome</keyword>
<dbReference type="EMBL" id="JACEIK010005411">
    <property type="protein sequence ID" value="MCE0481438.1"/>
    <property type="molecule type" value="Genomic_DNA"/>
</dbReference>
<evidence type="ECO:0000313" key="2">
    <source>
        <dbReference type="Proteomes" id="UP000823775"/>
    </source>
</evidence>
<accession>A0ABS8VQ03</accession>
<name>A0ABS8VQ03_DATST</name>
<gene>
    <name evidence="1" type="ORF">HAX54_039206</name>
</gene>
<organism evidence="1 2">
    <name type="scientific">Datura stramonium</name>
    <name type="common">Jimsonweed</name>
    <name type="synonym">Common thornapple</name>
    <dbReference type="NCBI Taxonomy" id="4076"/>
    <lineage>
        <taxon>Eukaryota</taxon>
        <taxon>Viridiplantae</taxon>
        <taxon>Streptophyta</taxon>
        <taxon>Embryophyta</taxon>
        <taxon>Tracheophyta</taxon>
        <taxon>Spermatophyta</taxon>
        <taxon>Magnoliopsida</taxon>
        <taxon>eudicotyledons</taxon>
        <taxon>Gunneridae</taxon>
        <taxon>Pentapetalae</taxon>
        <taxon>asterids</taxon>
        <taxon>lamiids</taxon>
        <taxon>Solanales</taxon>
        <taxon>Solanaceae</taxon>
        <taxon>Solanoideae</taxon>
        <taxon>Datureae</taxon>
        <taxon>Datura</taxon>
    </lineage>
</organism>
<reference evidence="1 2" key="1">
    <citation type="journal article" date="2021" name="BMC Genomics">
        <title>Datura genome reveals duplications of psychoactive alkaloid biosynthetic genes and high mutation rate following tissue culture.</title>
        <authorList>
            <person name="Rajewski A."/>
            <person name="Carter-House D."/>
            <person name="Stajich J."/>
            <person name="Litt A."/>
        </authorList>
    </citation>
    <scope>NUCLEOTIDE SEQUENCE [LARGE SCALE GENOMIC DNA]</scope>
    <source>
        <strain evidence="1">AR-01</strain>
    </source>
</reference>
<feature type="non-terminal residue" evidence="1">
    <location>
        <position position="1"/>
    </location>
</feature>
<comment type="caution">
    <text evidence="1">The sequence shown here is derived from an EMBL/GenBank/DDBJ whole genome shotgun (WGS) entry which is preliminary data.</text>
</comment>
<evidence type="ECO:0000313" key="1">
    <source>
        <dbReference type="EMBL" id="MCE0481438.1"/>
    </source>
</evidence>
<sequence>VFNLPKKDLDLNILECIRVIIAEDENERITEISMEEEIHNAVLKMSEDSSAGPR</sequence>
<protein>
    <submittedName>
        <fullName evidence="1">Uncharacterized protein</fullName>
    </submittedName>
</protein>